<gene>
    <name evidence="2" type="ORF">GCM10025751_13750</name>
</gene>
<evidence type="ECO:0000313" key="3">
    <source>
        <dbReference type="Proteomes" id="UP001501729"/>
    </source>
</evidence>
<dbReference type="Proteomes" id="UP001501729">
    <property type="component" value="Unassembled WGS sequence"/>
</dbReference>
<proteinExistence type="predicted"/>
<sequence>MNSSQTPEKPKRNCAGLANYTATVRIPDGGPNGKFTLAVLHDGEVVRRGERHEPVGETKRRTIPTELRA</sequence>
<protein>
    <submittedName>
        <fullName evidence="2">Uncharacterized protein</fullName>
    </submittedName>
</protein>
<dbReference type="GeneID" id="68611961"/>
<accession>A0AAV3UDY8</accession>
<evidence type="ECO:0000256" key="1">
    <source>
        <dbReference type="SAM" id="MobiDB-lite"/>
    </source>
</evidence>
<reference evidence="2 3" key="1">
    <citation type="journal article" date="2019" name="Int. J. Syst. Evol. Microbiol.">
        <title>The Global Catalogue of Microorganisms (GCM) 10K type strain sequencing project: providing services to taxonomists for standard genome sequencing and annotation.</title>
        <authorList>
            <consortium name="The Broad Institute Genomics Platform"/>
            <consortium name="The Broad Institute Genome Sequencing Center for Infectious Disease"/>
            <person name="Wu L."/>
            <person name="Ma J."/>
        </authorList>
    </citation>
    <scope>NUCLEOTIDE SEQUENCE [LARGE SCALE GENOMIC DNA]</scope>
    <source>
        <strain evidence="2 3">JCM 17504</strain>
    </source>
</reference>
<feature type="region of interest" description="Disordered" evidence="1">
    <location>
        <begin position="48"/>
        <end position="69"/>
    </location>
</feature>
<name>A0AAV3UDY8_9EURY</name>
<comment type="caution">
    <text evidence="2">The sequence shown here is derived from an EMBL/GenBank/DDBJ whole genome shotgun (WGS) entry which is preliminary data.</text>
</comment>
<dbReference type="RefSeq" id="WP_227776159.1">
    <property type="nucleotide sequence ID" value="NZ_BAABKX010000001.1"/>
</dbReference>
<feature type="compositionally biased region" description="Basic and acidic residues" evidence="1">
    <location>
        <begin position="48"/>
        <end position="60"/>
    </location>
</feature>
<dbReference type="EMBL" id="BAABKX010000001">
    <property type="protein sequence ID" value="GAA5045597.1"/>
    <property type="molecule type" value="Genomic_DNA"/>
</dbReference>
<evidence type="ECO:0000313" key="2">
    <source>
        <dbReference type="EMBL" id="GAA5045597.1"/>
    </source>
</evidence>
<organism evidence="2 3">
    <name type="scientific">Haladaptatus pallidirubidus</name>
    <dbReference type="NCBI Taxonomy" id="1008152"/>
    <lineage>
        <taxon>Archaea</taxon>
        <taxon>Methanobacteriati</taxon>
        <taxon>Methanobacteriota</taxon>
        <taxon>Stenosarchaea group</taxon>
        <taxon>Halobacteria</taxon>
        <taxon>Halobacteriales</taxon>
        <taxon>Haladaptataceae</taxon>
        <taxon>Haladaptatus</taxon>
    </lineage>
</organism>
<dbReference type="AlphaFoldDB" id="A0AAV3UDY8"/>
<keyword evidence="3" id="KW-1185">Reference proteome</keyword>